<dbReference type="Gene3D" id="3.40.190.10">
    <property type="entry name" value="Periplasmic binding protein-like II"/>
    <property type="match status" value="2"/>
</dbReference>
<dbReference type="SUPFAM" id="SSF53850">
    <property type="entry name" value="Periplasmic binding protein-like II"/>
    <property type="match status" value="1"/>
</dbReference>
<sequence length="218" mass="24934">MNTKIKLKIYPSYEKAIDGLINSEYDFARFGPASYILSKNKNENIKLLVMEISKNKKTFNGVFITKSDSDITNLKDLKNKSFAFGNDKSTIGRYLAQEQLLKNGITSKELSSFKYLGRHDKVALAVANGNFDAGVVKEKTFKKYKSRGIKSIHKFKNITKPWIVRQNMPIEIYNALKESMLNLKDKKVLKIFKGDGFVETSDKEYNFVRDGINLSKSF</sequence>
<proteinExistence type="predicted"/>
<dbReference type="Proteomes" id="UP000472839">
    <property type="component" value="Unassembled WGS sequence"/>
</dbReference>
<evidence type="ECO:0000313" key="2">
    <source>
        <dbReference type="Proteomes" id="UP000472839"/>
    </source>
</evidence>
<organism evidence="1 2">
    <name type="scientific">Poseidonibacter ostreae</name>
    <dbReference type="NCBI Taxonomy" id="2654171"/>
    <lineage>
        <taxon>Bacteria</taxon>
        <taxon>Pseudomonadati</taxon>
        <taxon>Campylobacterota</taxon>
        <taxon>Epsilonproteobacteria</taxon>
        <taxon>Campylobacterales</taxon>
        <taxon>Arcobacteraceae</taxon>
        <taxon>Poseidonibacter</taxon>
    </lineage>
</organism>
<dbReference type="PANTHER" id="PTHR35841">
    <property type="entry name" value="PHOSPHONATES-BINDING PERIPLASMIC PROTEIN"/>
    <property type="match status" value="1"/>
</dbReference>
<protein>
    <submittedName>
        <fullName evidence="1">PhnD/SsuA/transferrin family substrate-binding protein</fullName>
    </submittedName>
</protein>
<name>A0A6L4WW55_9BACT</name>
<accession>A0A6L4WW55</accession>
<dbReference type="PANTHER" id="PTHR35841:SF1">
    <property type="entry name" value="PHOSPHONATES-BINDING PERIPLASMIC PROTEIN"/>
    <property type="match status" value="1"/>
</dbReference>
<dbReference type="AlphaFoldDB" id="A0A6L4WW55"/>
<dbReference type="RefSeq" id="WP_152240717.1">
    <property type="nucleotide sequence ID" value="NZ_WFKI01000005.1"/>
</dbReference>
<gene>
    <name evidence="1" type="ORF">GBG19_02330</name>
</gene>
<dbReference type="EMBL" id="WFKK01000003">
    <property type="protein sequence ID" value="KAB7890873.1"/>
    <property type="molecule type" value="Genomic_DNA"/>
</dbReference>
<dbReference type="Pfam" id="PF12974">
    <property type="entry name" value="Phosphonate-bd"/>
    <property type="match status" value="1"/>
</dbReference>
<comment type="caution">
    <text evidence="1">The sequence shown here is derived from an EMBL/GenBank/DDBJ whole genome shotgun (WGS) entry which is preliminary data.</text>
</comment>
<evidence type="ECO:0000313" key="1">
    <source>
        <dbReference type="EMBL" id="KAB7890873.1"/>
    </source>
</evidence>
<reference evidence="1 2" key="1">
    <citation type="submission" date="2019-10" db="EMBL/GenBank/DDBJ databases">
        <title>Poseidonibacter ostreae sp. nov., isolated from the gut of the Ostrea denselamellosa.</title>
        <authorList>
            <person name="Choi A."/>
        </authorList>
    </citation>
    <scope>NUCLEOTIDE SEQUENCE [LARGE SCALE GENOMIC DNA]</scope>
    <source>
        <strain evidence="1 2">SJOD-M-33</strain>
    </source>
</reference>